<evidence type="ECO:0000313" key="2">
    <source>
        <dbReference type="Proteomes" id="UP000295636"/>
    </source>
</evidence>
<sequence length="297" mass="34259">MFPIWKEKFIHMLEFARGLYRYPDRLLGRHCTPEQLADQTDILVFAAHPDDDILGLGTVLYRHSLTGSRITVVFTTNGSSYSYKKSFAWAEAVARIRYEEAAQALSLIGLTKQNVICLGYPDRGTHRYLKGLAEDIERVVDALKPQKIYVHAIEGGHPDHDITSFIVQSVCRLLRFYKVYEWTEYNQYHDLGSPHITFLPEKIIYKHKIEMIRISEHERILKGKMLACHKSQDVVGYFNHGEAVRQTSLTHLESALKTHWLLPKELLRPVLKSSRQLLMNADKRRRSEAGDKATARA</sequence>
<dbReference type="PANTHER" id="PTHR12993">
    <property type="entry name" value="N-ACETYLGLUCOSAMINYL-PHOSPHATIDYLINOSITOL DE-N-ACETYLASE-RELATED"/>
    <property type="match status" value="1"/>
</dbReference>
<reference evidence="1 2" key="1">
    <citation type="submission" date="2019-03" db="EMBL/GenBank/DDBJ databases">
        <title>This is whole genome sequence of Paenibacillus sp MS74 strain.</title>
        <authorList>
            <person name="Trinh H.N."/>
        </authorList>
    </citation>
    <scope>NUCLEOTIDE SEQUENCE [LARGE SCALE GENOMIC DNA]</scope>
    <source>
        <strain evidence="1 2">MS74</strain>
    </source>
</reference>
<accession>A0A4V2ZUB0</accession>
<dbReference type="InterPro" id="IPR024078">
    <property type="entry name" value="LmbE-like_dom_sf"/>
</dbReference>
<dbReference type="Gene3D" id="3.40.50.10320">
    <property type="entry name" value="LmbE-like"/>
    <property type="match status" value="1"/>
</dbReference>
<dbReference type="SUPFAM" id="SSF102588">
    <property type="entry name" value="LmbE-like"/>
    <property type="match status" value="1"/>
</dbReference>
<evidence type="ECO:0000313" key="1">
    <source>
        <dbReference type="EMBL" id="TDG00315.1"/>
    </source>
</evidence>
<dbReference type="Pfam" id="PF02585">
    <property type="entry name" value="PIG-L"/>
    <property type="match status" value="1"/>
</dbReference>
<dbReference type="AlphaFoldDB" id="A0A4V2ZUB0"/>
<comment type="caution">
    <text evidence="1">The sequence shown here is derived from an EMBL/GenBank/DDBJ whole genome shotgun (WGS) entry which is preliminary data.</text>
</comment>
<proteinExistence type="predicted"/>
<dbReference type="RefSeq" id="WP_133225024.1">
    <property type="nucleotide sequence ID" value="NZ_SMRT01000001.1"/>
</dbReference>
<keyword evidence="2" id="KW-1185">Reference proteome</keyword>
<dbReference type="EMBL" id="SMRT01000001">
    <property type="protein sequence ID" value="TDG00315.1"/>
    <property type="molecule type" value="Genomic_DNA"/>
</dbReference>
<dbReference type="GO" id="GO:0016811">
    <property type="term" value="F:hydrolase activity, acting on carbon-nitrogen (but not peptide) bonds, in linear amides"/>
    <property type="evidence" value="ECO:0007669"/>
    <property type="project" value="TreeGrafter"/>
</dbReference>
<name>A0A4V2ZUB0_9BACL</name>
<protein>
    <submittedName>
        <fullName evidence="1">PIG-L family deacetylase</fullName>
    </submittedName>
</protein>
<dbReference type="Proteomes" id="UP000295636">
    <property type="component" value="Unassembled WGS sequence"/>
</dbReference>
<gene>
    <name evidence="1" type="ORF">E1757_01330</name>
</gene>
<dbReference type="PANTHER" id="PTHR12993:SF11">
    <property type="entry name" value="N-ACETYLGLUCOSAMINYL-PHOSPHATIDYLINOSITOL DE-N-ACETYLASE"/>
    <property type="match status" value="1"/>
</dbReference>
<organism evidence="1 2">
    <name type="scientific">Paenibacillus piri</name>
    <dbReference type="NCBI Taxonomy" id="2547395"/>
    <lineage>
        <taxon>Bacteria</taxon>
        <taxon>Bacillati</taxon>
        <taxon>Bacillota</taxon>
        <taxon>Bacilli</taxon>
        <taxon>Bacillales</taxon>
        <taxon>Paenibacillaceae</taxon>
        <taxon>Paenibacillus</taxon>
    </lineage>
</organism>
<dbReference type="InterPro" id="IPR003737">
    <property type="entry name" value="GlcNAc_PI_deacetylase-related"/>
</dbReference>
<dbReference type="OrthoDB" id="9790023at2"/>